<protein>
    <submittedName>
        <fullName evidence="1">DUF928 domain-containing protein</fullName>
    </submittedName>
</protein>
<name>A0AAP5MDI3_9CYAN</name>
<dbReference type="InterPro" id="IPR010328">
    <property type="entry name" value="DUF928"/>
</dbReference>
<evidence type="ECO:0000313" key="2">
    <source>
        <dbReference type="Proteomes" id="UP000667802"/>
    </source>
</evidence>
<sequence>MTTFVSTILTITFTPGWTKPSLPEIAALPPAPDNGTPIITQRTPGGTRGGVCQQKDKPQAPQVTALVPINVNQSLTTAEYPVFWFYIPDTAVDVSSIEFSIHDREEKSTLYRKSLQLTKIPGVFRIALPPNPQFSLRVNETYSWRLIVNCTSASTEIIEVSGFVRRLQKNPNLPGMIWYDELSNRGKLYLLKPHNSEVKNSWIELLKAVGLEGIAQAPLY</sequence>
<dbReference type="RefSeq" id="WP_208341296.1">
    <property type="nucleotide sequence ID" value="NZ_CAWQFN010000855.1"/>
</dbReference>
<dbReference type="Proteomes" id="UP000667802">
    <property type="component" value="Unassembled WGS sequence"/>
</dbReference>
<keyword evidence="2" id="KW-1185">Reference proteome</keyword>
<gene>
    <name evidence="1" type="ORF">G7B40_033155</name>
</gene>
<proteinExistence type="predicted"/>
<organism evidence="1 2">
    <name type="scientific">Aetokthonos hydrillicola Thurmond2011</name>
    <dbReference type="NCBI Taxonomy" id="2712845"/>
    <lineage>
        <taxon>Bacteria</taxon>
        <taxon>Bacillati</taxon>
        <taxon>Cyanobacteriota</taxon>
        <taxon>Cyanophyceae</taxon>
        <taxon>Nostocales</taxon>
        <taxon>Hapalosiphonaceae</taxon>
        <taxon>Aetokthonos</taxon>
    </lineage>
</organism>
<comment type="caution">
    <text evidence="1">The sequence shown here is derived from an EMBL/GenBank/DDBJ whole genome shotgun (WGS) entry which is preliminary data.</text>
</comment>
<dbReference type="AlphaFoldDB" id="A0AAP5MDI3"/>
<dbReference type="Pfam" id="PF06051">
    <property type="entry name" value="DUF928"/>
    <property type="match status" value="1"/>
</dbReference>
<accession>A0AAP5MDI3</accession>
<dbReference type="EMBL" id="JAALHA020000024">
    <property type="protein sequence ID" value="MDR9899374.1"/>
    <property type="molecule type" value="Genomic_DNA"/>
</dbReference>
<evidence type="ECO:0000313" key="1">
    <source>
        <dbReference type="EMBL" id="MDR9899374.1"/>
    </source>
</evidence>
<reference evidence="2" key="1">
    <citation type="journal article" date="2021" name="Science">
        <title>Hunting the eagle killer: A cyanobacterial neurotoxin causes vacuolar myelinopathy.</title>
        <authorList>
            <person name="Breinlinger S."/>
            <person name="Phillips T.J."/>
            <person name="Haram B.N."/>
            <person name="Mares J."/>
            <person name="Martinez Yerena J.A."/>
            <person name="Hrouzek P."/>
            <person name="Sobotka R."/>
            <person name="Henderson W.M."/>
            <person name="Schmieder P."/>
            <person name="Williams S.M."/>
            <person name="Lauderdale J.D."/>
            <person name="Wilde H.D."/>
            <person name="Gerrin W."/>
            <person name="Kust A."/>
            <person name="Washington J.W."/>
            <person name="Wagner C."/>
            <person name="Geier B."/>
            <person name="Liebeke M."/>
            <person name="Enke H."/>
            <person name="Niedermeyer T.H.J."/>
            <person name="Wilde S.B."/>
        </authorList>
    </citation>
    <scope>NUCLEOTIDE SEQUENCE [LARGE SCALE GENOMIC DNA]</scope>
    <source>
        <strain evidence="2">Thurmond2011</strain>
    </source>
</reference>